<feature type="non-terminal residue" evidence="9">
    <location>
        <position position="125"/>
    </location>
</feature>
<dbReference type="PANTHER" id="PTHR31072:SF93">
    <property type="entry name" value="TRANSCRIPTION FACTOR TCP24"/>
    <property type="match status" value="1"/>
</dbReference>
<accession>I1W6K4</accession>
<evidence type="ECO:0000256" key="6">
    <source>
        <dbReference type="SAM" id="MobiDB-lite"/>
    </source>
</evidence>
<gene>
    <name evidence="9" type="primary">TB1a</name>
</gene>
<evidence type="ECO:0000256" key="3">
    <source>
        <dbReference type="ARBA" id="ARBA00023125"/>
    </source>
</evidence>
<keyword evidence="3" id="KW-0238">DNA-binding</keyword>
<evidence type="ECO:0000259" key="7">
    <source>
        <dbReference type="PROSITE" id="PS51369"/>
    </source>
</evidence>
<dbReference type="PROSITE" id="PS51369">
    <property type="entry name" value="TCP"/>
    <property type="match status" value="1"/>
</dbReference>
<evidence type="ECO:0000256" key="5">
    <source>
        <dbReference type="ARBA" id="ARBA00023242"/>
    </source>
</evidence>
<dbReference type="GO" id="GO:0003700">
    <property type="term" value="F:DNA-binding transcription factor activity"/>
    <property type="evidence" value="ECO:0007669"/>
    <property type="project" value="InterPro"/>
</dbReference>
<feature type="domain" description="R" evidence="8">
    <location>
        <begin position="114"/>
        <end position="125"/>
    </location>
</feature>
<keyword evidence="5" id="KW-0539">Nucleus</keyword>
<dbReference type="AlphaFoldDB" id="I1W6K4"/>
<dbReference type="GO" id="GO:0043565">
    <property type="term" value="F:sequence-specific DNA binding"/>
    <property type="evidence" value="ECO:0007669"/>
    <property type="project" value="TreeGrafter"/>
</dbReference>
<evidence type="ECO:0000256" key="2">
    <source>
        <dbReference type="ARBA" id="ARBA00023015"/>
    </source>
</evidence>
<dbReference type="PANTHER" id="PTHR31072">
    <property type="entry name" value="TRANSCRIPTION FACTOR TCP4-RELATED"/>
    <property type="match status" value="1"/>
</dbReference>
<evidence type="ECO:0000256" key="4">
    <source>
        <dbReference type="ARBA" id="ARBA00023163"/>
    </source>
</evidence>
<dbReference type="PROSITE" id="PS51370">
    <property type="entry name" value="R"/>
    <property type="match status" value="1"/>
</dbReference>
<protein>
    <submittedName>
        <fullName evidence="9">Retarded palea 1</fullName>
    </submittedName>
</protein>
<sequence length="125" mass="14058">KDRHSKICTSQGMRDRRMRLSVNVAHQFFSLQDLLGFDKASHTVEWLIKQSKSAIDQLNGGLDHNNNSFTYTTGSSATEYEVMMSVSAKNSMSSSKMMDFQPPGESSFDTTAARESRAKARERAR</sequence>
<keyword evidence="2" id="KW-0805">Transcription regulation</keyword>
<keyword evidence="4" id="KW-0804">Transcription</keyword>
<name>I1W6K4_COMCM</name>
<feature type="compositionally biased region" description="Basic and acidic residues" evidence="6">
    <location>
        <begin position="112"/>
        <end position="125"/>
    </location>
</feature>
<comment type="subcellular location">
    <subcellularLocation>
        <location evidence="1">Nucleus</location>
    </subcellularLocation>
</comment>
<evidence type="ECO:0000256" key="1">
    <source>
        <dbReference type="ARBA" id="ARBA00004123"/>
    </source>
</evidence>
<dbReference type="EMBL" id="JQ622131">
    <property type="protein sequence ID" value="AFI61831.1"/>
    <property type="molecule type" value="Genomic_DNA"/>
</dbReference>
<dbReference type="InterPro" id="IPR017888">
    <property type="entry name" value="CYC/TB1_R_domain"/>
</dbReference>
<reference evidence="9" key="1">
    <citation type="journal article" date="2012" name="Evodevo">
        <title>Parallel evolution of TCP and B-class genes in Commelinaceae flower bilateral symmetry.</title>
        <authorList>
            <person name="Preston J.C."/>
            <person name="Hileman L.C."/>
        </authorList>
    </citation>
    <scope>NUCLEOTIDE SEQUENCE</scope>
</reference>
<organism evidence="9">
    <name type="scientific">Commelina communis</name>
    <name type="common">Asiatic dayflower</name>
    <dbReference type="NCBI Taxonomy" id="4744"/>
    <lineage>
        <taxon>Eukaryota</taxon>
        <taxon>Viridiplantae</taxon>
        <taxon>Streptophyta</taxon>
        <taxon>Embryophyta</taxon>
        <taxon>Tracheophyta</taxon>
        <taxon>Spermatophyta</taxon>
        <taxon>Magnoliopsida</taxon>
        <taxon>Liliopsida</taxon>
        <taxon>Commelinales</taxon>
        <taxon>Commelinaceae</taxon>
        <taxon>Commelina</taxon>
    </lineage>
</organism>
<feature type="region of interest" description="Disordered" evidence="6">
    <location>
        <begin position="92"/>
        <end position="125"/>
    </location>
</feature>
<dbReference type="InterPro" id="IPR005333">
    <property type="entry name" value="Transcription_factor_TCP"/>
</dbReference>
<evidence type="ECO:0000259" key="8">
    <source>
        <dbReference type="PROSITE" id="PS51370"/>
    </source>
</evidence>
<proteinExistence type="predicted"/>
<dbReference type="InterPro" id="IPR017887">
    <property type="entry name" value="TF_TCP_subgr"/>
</dbReference>
<feature type="non-terminal residue" evidence="9">
    <location>
        <position position="1"/>
    </location>
</feature>
<dbReference type="GO" id="GO:2000032">
    <property type="term" value="P:regulation of secondary shoot formation"/>
    <property type="evidence" value="ECO:0007669"/>
    <property type="project" value="TreeGrafter"/>
</dbReference>
<dbReference type="Pfam" id="PF03634">
    <property type="entry name" value="TCP"/>
    <property type="match status" value="1"/>
</dbReference>
<evidence type="ECO:0000313" key="9">
    <source>
        <dbReference type="EMBL" id="AFI61831.1"/>
    </source>
</evidence>
<dbReference type="GO" id="GO:0005634">
    <property type="term" value="C:nucleus"/>
    <property type="evidence" value="ECO:0007669"/>
    <property type="project" value="UniProtKB-SubCell"/>
</dbReference>
<feature type="domain" description="TCP" evidence="7">
    <location>
        <begin position="1"/>
        <end position="58"/>
    </location>
</feature>